<dbReference type="Gene3D" id="3.20.20.80">
    <property type="entry name" value="Glycosidases"/>
    <property type="match status" value="1"/>
</dbReference>
<dbReference type="SUPFAM" id="SSF51445">
    <property type="entry name" value="(Trans)glycosidases"/>
    <property type="match status" value="1"/>
</dbReference>
<dbReference type="PIR" id="E75275">
    <property type="entry name" value="E75275"/>
</dbReference>
<feature type="domain" description="Glycosyl hydrolase-like 10" evidence="3">
    <location>
        <begin position="62"/>
        <end position="339"/>
    </location>
</feature>
<dbReference type="PANTHER" id="PTHR43405:SF1">
    <property type="entry name" value="GLYCOSYL HYDROLASE DIGH"/>
    <property type="match status" value="1"/>
</dbReference>
<gene>
    <name evidence="4" type="ordered locus">DR_2412</name>
</gene>
<evidence type="ECO:0000259" key="3">
    <source>
        <dbReference type="Pfam" id="PF02638"/>
    </source>
</evidence>
<dbReference type="Pfam" id="PF02638">
    <property type="entry name" value="GHL10"/>
    <property type="match status" value="1"/>
</dbReference>
<dbReference type="PATRIC" id="fig|243230.17.peg.2648"/>
<dbReference type="STRING" id="243230.DR_2412"/>
<dbReference type="EMBL" id="AE000513">
    <property type="protein sequence ID" value="AAF11968.1"/>
    <property type="molecule type" value="Genomic_DNA"/>
</dbReference>
<evidence type="ECO:0000256" key="2">
    <source>
        <dbReference type="SAM" id="MobiDB-lite"/>
    </source>
</evidence>
<protein>
    <recommendedName>
        <fullName evidence="3">Glycosyl hydrolase-like 10 domain-containing protein</fullName>
    </recommendedName>
</protein>
<dbReference type="InterPro" id="IPR017853">
    <property type="entry name" value="GH"/>
</dbReference>
<dbReference type="OrthoDB" id="9794671at2"/>
<dbReference type="eggNOG" id="COG1649">
    <property type="taxonomic scope" value="Bacteria"/>
</dbReference>
<dbReference type="FunCoup" id="Q9RRS3">
    <property type="interactions" value="24"/>
</dbReference>
<name>Q9RRS3_DEIRA</name>
<dbReference type="AlphaFoldDB" id="Q9RRS3"/>
<feature type="region of interest" description="Disordered" evidence="2">
    <location>
        <begin position="1"/>
        <end position="27"/>
    </location>
</feature>
<proteinExistence type="predicted"/>
<dbReference type="SMR" id="Q9RRS3"/>
<dbReference type="InParanoid" id="Q9RRS3"/>
<dbReference type="EnsemblBacteria" id="AAF11968">
    <property type="protein sequence ID" value="AAF11968"/>
    <property type="gene ID" value="DR_2412"/>
</dbReference>
<feature type="compositionally biased region" description="Low complexity" evidence="2">
    <location>
        <begin position="545"/>
        <end position="556"/>
    </location>
</feature>
<dbReference type="PaxDb" id="243230-DR_2412"/>
<keyword evidence="1" id="KW-0732">Signal</keyword>
<dbReference type="InterPro" id="IPR003790">
    <property type="entry name" value="GHL10"/>
</dbReference>
<organism evidence="4 5">
    <name type="scientific">Deinococcus radiodurans (strain ATCC 13939 / DSM 20539 / JCM 16871 / CCUG 27074 / LMG 4051 / NBRC 15346 / NCIMB 9279 / VKM B-1422 / R1)</name>
    <dbReference type="NCBI Taxonomy" id="243230"/>
    <lineage>
        <taxon>Bacteria</taxon>
        <taxon>Thermotogati</taxon>
        <taxon>Deinococcota</taxon>
        <taxon>Deinococci</taxon>
        <taxon>Deinococcales</taxon>
        <taxon>Deinococcaceae</taxon>
        <taxon>Deinococcus</taxon>
    </lineage>
</organism>
<evidence type="ECO:0000256" key="1">
    <source>
        <dbReference type="ARBA" id="ARBA00022729"/>
    </source>
</evidence>
<feature type="region of interest" description="Disordered" evidence="2">
    <location>
        <begin position="529"/>
        <end position="579"/>
    </location>
</feature>
<keyword evidence="5" id="KW-1185">Reference proteome</keyword>
<sequence>MPAPPALVPPAPVPPAPVPPAPVSPAPPAPAVLTPPLPVPTPPLPEKPVVVEVPAGPPGSTLRGLWVDAFGPGLKTRAQVQQTVNDAVALGVNTLFVQAIRRGDCLCMKSGLPLITDQALEKNFDPLAIVTKLAHERGIKVIAWASVTGIANAAVPSTAPGHVMKTHGPSSGAQSWLARRPDGSWLEGKDGWLDAGIPDAAEFMAQSVVNLVRNYRVDGIQLDRIRYPDGGDWGYDPKTLTRYRAETGAAGTPAASDPRWQAWKREQITALVRRIALEVKSVRPDAWLSAATITYGAPPKPGDLAAFTRSRTVTDVMQNWPEWVRDGLIELNVPMNYKRDGVAEQGAWFNGWNAFADSVRVRADRQPSALAVGSALYLNSPPVSAAQAGRSVASGLGWVGYSYRTPTLNVYEGKESMAQGLKAVGSALSARPEVLPAEQRWEDAAPSSRGLMGRIRGAAVLGSRPVEAWQGGVRVAQSLTDGNGYYGFLTLPAGKTEIRVGGQRWADTVPERGVVRLPDLVLRDLKPASAPASAPVAPATPAPAKPTVKPATKSAPVKPATVKPTVKPATIKPTKPGKR</sequence>
<dbReference type="KEGG" id="dra:DR_2412"/>
<dbReference type="InterPro" id="IPR052177">
    <property type="entry name" value="Divisome_Glycosyl_Hydrolase"/>
</dbReference>
<dbReference type="PANTHER" id="PTHR43405">
    <property type="entry name" value="GLYCOSYL HYDROLASE DIGH"/>
    <property type="match status" value="1"/>
</dbReference>
<dbReference type="Proteomes" id="UP000002524">
    <property type="component" value="Chromosome 1"/>
</dbReference>
<dbReference type="HOGENOM" id="CLU_025921_0_0_0"/>
<accession>Q9RRS3</accession>
<reference evidence="4 5" key="1">
    <citation type="journal article" date="1999" name="Science">
        <title>Genome sequence of the radioresistant bacterium Deinococcus radiodurans R1.</title>
        <authorList>
            <person name="White O."/>
            <person name="Eisen J.A."/>
            <person name="Heidelberg J.F."/>
            <person name="Hickey E.K."/>
            <person name="Peterson J.D."/>
            <person name="Dodson R.J."/>
            <person name="Haft D.H."/>
            <person name="Gwinn M.L."/>
            <person name="Nelson W.C."/>
            <person name="Richardson D.L."/>
            <person name="Moffat K.S."/>
            <person name="Qin H."/>
            <person name="Jiang L."/>
            <person name="Pamphile W."/>
            <person name="Crosby M."/>
            <person name="Shen M."/>
            <person name="Vamathevan J.J."/>
            <person name="Lam P."/>
            <person name="McDonald L."/>
            <person name="Utterback T."/>
            <person name="Zalewski C."/>
            <person name="Makarova K.S."/>
            <person name="Aravind L."/>
            <person name="Daly M.J."/>
            <person name="Minton K.W."/>
            <person name="Fleischmann R.D."/>
            <person name="Ketchum K.A."/>
            <person name="Nelson K.E."/>
            <person name="Salzberg S."/>
            <person name="Smith H.O."/>
            <person name="Venter J.C."/>
            <person name="Fraser C.M."/>
        </authorList>
    </citation>
    <scope>NUCLEOTIDE SEQUENCE [LARGE SCALE GENOMIC DNA]</scope>
    <source>
        <strain evidence="5">ATCC 13939 / DSM 20539 / JCM 16871 / LMG 4051 / NBRC 15346 / NCIMB 9279 / R1 / VKM B-1422</strain>
    </source>
</reference>
<evidence type="ECO:0000313" key="4">
    <source>
        <dbReference type="EMBL" id="AAF11968.1"/>
    </source>
</evidence>
<evidence type="ECO:0000313" key="5">
    <source>
        <dbReference type="Proteomes" id="UP000002524"/>
    </source>
</evidence>